<protein>
    <submittedName>
        <fullName evidence="1">Uncharacterized protein</fullName>
    </submittedName>
</protein>
<gene>
    <name evidence="1" type="ORF">KCV87_15705</name>
</gene>
<dbReference type="AlphaFoldDB" id="A0AA45LC60"/>
<name>A0AA45LC60_9PSEU</name>
<accession>A0AA45LC60</accession>
<organism evidence="1 2">
    <name type="scientific">Actinosynnema pretiosum subsp. pretiosum</name>
    <dbReference type="NCBI Taxonomy" id="103721"/>
    <lineage>
        <taxon>Bacteria</taxon>
        <taxon>Bacillati</taxon>
        <taxon>Actinomycetota</taxon>
        <taxon>Actinomycetes</taxon>
        <taxon>Pseudonocardiales</taxon>
        <taxon>Pseudonocardiaceae</taxon>
        <taxon>Actinosynnema</taxon>
    </lineage>
</organism>
<dbReference type="Proteomes" id="UP000677152">
    <property type="component" value="Chromosome"/>
</dbReference>
<evidence type="ECO:0000313" key="1">
    <source>
        <dbReference type="EMBL" id="QUF07342.1"/>
    </source>
</evidence>
<sequence>MAIFLCLNELSCTSRLPADEVDRVMQGFVRVLAEVRRARPNAVLISPERLPGVELAAGYPMAKWANDPRNRDRWRLVRAMQQRAPFTFDQVVPEGSADELEYRHGGRAALGLGAAHLVDGLAVSLSSERVWDTDEVQVDRTSLTEEAEVVEERVRVAHASAEHHFEAHRERFKRDGLADLSTGAALWGARADHFPALRFLPAVETHFRDLTPNWVVPVRERLAELQDSAAGWPAGEPFPEWQSLVTPEGEQRKRLCYFVDVDGVKYLFDLHARFTPGVGRIHFRVSAEERKLIVAHVGRKIGV</sequence>
<reference evidence="1" key="1">
    <citation type="submission" date="2021-04" db="EMBL/GenBank/DDBJ databases">
        <title>Genomic sequence of Actinosynnema pretiosum subsp. pretiosum ATCC 31280 (C-14919).</title>
        <authorList>
            <person name="Bai L."/>
            <person name="Wang X."/>
            <person name="Xiao Y."/>
        </authorList>
    </citation>
    <scope>NUCLEOTIDE SEQUENCE</scope>
    <source>
        <strain evidence="1">ATCC 31280</strain>
    </source>
</reference>
<dbReference type="EMBL" id="CP073249">
    <property type="protein sequence ID" value="QUF07342.1"/>
    <property type="molecule type" value="Genomic_DNA"/>
</dbReference>
<evidence type="ECO:0000313" key="2">
    <source>
        <dbReference type="Proteomes" id="UP000677152"/>
    </source>
</evidence>
<proteinExistence type="predicted"/>